<dbReference type="Proteomes" id="UP000260823">
    <property type="component" value="Unassembled WGS sequence"/>
</dbReference>
<protein>
    <submittedName>
        <fullName evidence="1">ApaLI family restriction endonuclease</fullName>
    </submittedName>
</protein>
<dbReference type="AlphaFoldDB" id="A0A3E2NM48"/>
<keyword evidence="1" id="KW-0255">Endonuclease</keyword>
<comment type="caution">
    <text evidence="1">The sequence shown here is derived from an EMBL/GenBank/DDBJ whole genome shotgun (WGS) entry which is preliminary data.</text>
</comment>
<keyword evidence="1" id="KW-0378">Hydrolase</keyword>
<reference evidence="1 2" key="1">
    <citation type="submission" date="2018-08" db="EMBL/GenBank/DDBJ databases">
        <title>Mucilaginibacter terrae sp. nov., isolated from manganese diggings.</title>
        <authorList>
            <person name="Huang Y."/>
            <person name="Zhou Z."/>
        </authorList>
    </citation>
    <scope>NUCLEOTIDE SEQUENCE [LARGE SCALE GENOMIC DNA]</scope>
    <source>
        <strain evidence="1 2">ZH6</strain>
    </source>
</reference>
<dbReference type="InterPro" id="IPR019036">
    <property type="entry name" value="Restrct_endonuc_II_ApaLI"/>
</dbReference>
<dbReference type="Pfam" id="PF09499">
    <property type="entry name" value="RE_ApaLI"/>
    <property type="match status" value="1"/>
</dbReference>
<dbReference type="OrthoDB" id="7059266at2"/>
<organism evidence="1 2">
    <name type="scientific">Mucilaginibacter terrenus</name>
    <dbReference type="NCBI Taxonomy" id="2482727"/>
    <lineage>
        <taxon>Bacteria</taxon>
        <taxon>Pseudomonadati</taxon>
        <taxon>Bacteroidota</taxon>
        <taxon>Sphingobacteriia</taxon>
        <taxon>Sphingobacteriales</taxon>
        <taxon>Sphingobacteriaceae</taxon>
        <taxon>Mucilaginibacter</taxon>
    </lineage>
</organism>
<sequence length="226" mass="26209">MIMIDELKNKIKELAENYSINLKEQIECRKEEMKNDDNSHYLIYRVLGITTEEGQLIDIYQNTGRFLYKYAGSFLEEAATLCFNFKFPKGIKTKVQNTMGQRPKTFEIDVLNNNDALEIKWRDATTDGDHITKEHTRVQVIKSHGYKPIRVMFYYPQRGQAIKIQETLKTLYAGVDGEYYGGEEAWKYLQDYTGVDLKAILTEIANERVPIVSIELDKVATEIKAD</sequence>
<evidence type="ECO:0000313" key="1">
    <source>
        <dbReference type="EMBL" id="RFZ82048.1"/>
    </source>
</evidence>
<keyword evidence="1" id="KW-0540">Nuclease</keyword>
<accession>A0A3E2NM48</accession>
<dbReference type="GO" id="GO:0004519">
    <property type="term" value="F:endonuclease activity"/>
    <property type="evidence" value="ECO:0007669"/>
    <property type="project" value="UniProtKB-KW"/>
</dbReference>
<gene>
    <name evidence="1" type="ORF">DYU05_15575</name>
</gene>
<dbReference type="EMBL" id="QWDE01000003">
    <property type="protein sequence ID" value="RFZ82048.1"/>
    <property type="molecule type" value="Genomic_DNA"/>
</dbReference>
<name>A0A3E2NM48_9SPHI</name>
<keyword evidence="2" id="KW-1185">Reference proteome</keyword>
<evidence type="ECO:0000313" key="2">
    <source>
        <dbReference type="Proteomes" id="UP000260823"/>
    </source>
</evidence>
<proteinExistence type="predicted"/>